<accession>A0A4Y7RA98</accession>
<comment type="caution">
    <text evidence="2">The sequence shown here is derived from an EMBL/GenBank/DDBJ whole genome shotgun (WGS) entry which is preliminary data.</text>
</comment>
<dbReference type="AlphaFoldDB" id="A0A4Y7RA98"/>
<keyword evidence="1" id="KW-0812">Transmembrane</keyword>
<keyword evidence="1" id="KW-0472">Membrane</keyword>
<evidence type="ECO:0000256" key="1">
    <source>
        <dbReference type="SAM" id="Phobius"/>
    </source>
</evidence>
<gene>
    <name evidence="2" type="ORF">Psch_02947</name>
</gene>
<dbReference type="Proteomes" id="UP000298324">
    <property type="component" value="Unassembled WGS sequence"/>
</dbReference>
<evidence type="ECO:0000313" key="3">
    <source>
        <dbReference type="Proteomes" id="UP000298324"/>
    </source>
</evidence>
<name>A0A4Y7RA98_9FIRM</name>
<sequence>MKGVSGMLKAIILAALLGMSFPVAGHILSRSITSQWQRFGVSVICLFVSILVTYSIALIFHWGAS</sequence>
<organism evidence="2 3">
    <name type="scientific">Pelotomaculum schinkii</name>
    <dbReference type="NCBI Taxonomy" id="78350"/>
    <lineage>
        <taxon>Bacteria</taxon>
        <taxon>Bacillati</taxon>
        <taxon>Bacillota</taxon>
        <taxon>Clostridia</taxon>
        <taxon>Eubacteriales</taxon>
        <taxon>Desulfotomaculaceae</taxon>
        <taxon>Pelotomaculum</taxon>
    </lineage>
</organism>
<dbReference type="EMBL" id="QFGA01000002">
    <property type="protein sequence ID" value="TEB05905.1"/>
    <property type="molecule type" value="Genomic_DNA"/>
</dbReference>
<proteinExistence type="predicted"/>
<keyword evidence="3" id="KW-1185">Reference proteome</keyword>
<keyword evidence="1" id="KW-1133">Transmembrane helix</keyword>
<feature type="transmembrane region" description="Helical" evidence="1">
    <location>
        <begin position="39"/>
        <end position="60"/>
    </location>
</feature>
<protein>
    <submittedName>
        <fullName evidence="2">Uncharacterized protein</fullName>
    </submittedName>
</protein>
<evidence type="ECO:0000313" key="2">
    <source>
        <dbReference type="EMBL" id="TEB05905.1"/>
    </source>
</evidence>
<reference evidence="2 3" key="1">
    <citation type="journal article" date="2018" name="Environ. Microbiol.">
        <title>Novel energy conservation strategies and behaviour of Pelotomaculum schinkii driving syntrophic propionate catabolism.</title>
        <authorList>
            <person name="Hidalgo-Ahumada C.A.P."/>
            <person name="Nobu M.K."/>
            <person name="Narihiro T."/>
            <person name="Tamaki H."/>
            <person name="Liu W.T."/>
            <person name="Kamagata Y."/>
            <person name="Stams A.J.M."/>
            <person name="Imachi H."/>
            <person name="Sousa D.Z."/>
        </authorList>
    </citation>
    <scope>NUCLEOTIDE SEQUENCE [LARGE SCALE GENOMIC DNA]</scope>
    <source>
        <strain evidence="2 3">HH</strain>
    </source>
</reference>